<dbReference type="EMBL" id="BONX01000056">
    <property type="protein sequence ID" value="GIH00622.1"/>
    <property type="molecule type" value="Genomic_DNA"/>
</dbReference>
<reference evidence="2 3" key="1">
    <citation type="submission" date="2021-01" db="EMBL/GenBank/DDBJ databases">
        <title>Whole genome shotgun sequence of Plantactinospora mayteni NBRC 109088.</title>
        <authorList>
            <person name="Komaki H."/>
            <person name="Tamura T."/>
        </authorList>
    </citation>
    <scope>NUCLEOTIDE SEQUENCE [LARGE SCALE GENOMIC DNA]</scope>
    <source>
        <strain evidence="2 3">NBRC 109088</strain>
    </source>
</reference>
<keyword evidence="3" id="KW-1185">Reference proteome</keyword>
<sequence>MLTLAGGNETERGEVLEVIEDDHTPSTVWAGFMLTAAGLLLYLVTVASLNRAALRHLPLPCGSSDRKARGG</sequence>
<dbReference type="RefSeq" id="WP_203861927.1">
    <property type="nucleotide sequence ID" value="NZ_BAAAZQ010000029.1"/>
</dbReference>
<proteinExistence type="predicted"/>
<protein>
    <submittedName>
        <fullName evidence="2">Uncharacterized protein</fullName>
    </submittedName>
</protein>
<accession>A0ABQ4F133</accession>
<name>A0ABQ4F133_9ACTN</name>
<gene>
    <name evidence="2" type="ORF">Pma05_71940</name>
</gene>
<evidence type="ECO:0000313" key="2">
    <source>
        <dbReference type="EMBL" id="GIH00622.1"/>
    </source>
</evidence>
<feature type="transmembrane region" description="Helical" evidence="1">
    <location>
        <begin position="28"/>
        <end position="49"/>
    </location>
</feature>
<keyword evidence="1" id="KW-1133">Transmembrane helix</keyword>
<keyword evidence="1" id="KW-0472">Membrane</keyword>
<comment type="caution">
    <text evidence="2">The sequence shown here is derived from an EMBL/GenBank/DDBJ whole genome shotgun (WGS) entry which is preliminary data.</text>
</comment>
<keyword evidence="1" id="KW-0812">Transmembrane</keyword>
<evidence type="ECO:0000256" key="1">
    <source>
        <dbReference type="SAM" id="Phobius"/>
    </source>
</evidence>
<evidence type="ECO:0000313" key="3">
    <source>
        <dbReference type="Proteomes" id="UP000621500"/>
    </source>
</evidence>
<dbReference type="Proteomes" id="UP000621500">
    <property type="component" value="Unassembled WGS sequence"/>
</dbReference>
<organism evidence="2 3">
    <name type="scientific">Plantactinospora mayteni</name>
    <dbReference type="NCBI Taxonomy" id="566021"/>
    <lineage>
        <taxon>Bacteria</taxon>
        <taxon>Bacillati</taxon>
        <taxon>Actinomycetota</taxon>
        <taxon>Actinomycetes</taxon>
        <taxon>Micromonosporales</taxon>
        <taxon>Micromonosporaceae</taxon>
        <taxon>Plantactinospora</taxon>
    </lineage>
</organism>